<dbReference type="EMBL" id="BQNB010017031">
    <property type="protein sequence ID" value="GJT58582.1"/>
    <property type="molecule type" value="Genomic_DNA"/>
</dbReference>
<sequence>MLDPSPNSLVHGESLEIRDYQLCAIWEDLGYSEWSTPAGLKLARENLQSRVKEEDSITDVENVVFDLGVMDSLCFLFIDQRVFIGMIPKFI</sequence>
<proteinExistence type="predicted"/>
<evidence type="ECO:0000313" key="1">
    <source>
        <dbReference type="EMBL" id="GJT58582.1"/>
    </source>
</evidence>
<comment type="caution">
    <text evidence="1">The sequence shown here is derived from an EMBL/GenBank/DDBJ whole genome shotgun (WGS) entry which is preliminary data.</text>
</comment>
<keyword evidence="2" id="KW-1185">Reference proteome</keyword>
<reference evidence="1" key="2">
    <citation type="submission" date="2022-01" db="EMBL/GenBank/DDBJ databases">
        <authorList>
            <person name="Yamashiro T."/>
            <person name="Shiraishi A."/>
            <person name="Satake H."/>
            <person name="Nakayama K."/>
        </authorList>
    </citation>
    <scope>NUCLEOTIDE SEQUENCE</scope>
</reference>
<gene>
    <name evidence="1" type="ORF">Tco_1002115</name>
</gene>
<name>A0ABQ5F7M2_9ASTR</name>
<evidence type="ECO:0000313" key="2">
    <source>
        <dbReference type="Proteomes" id="UP001151760"/>
    </source>
</evidence>
<protein>
    <submittedName>
        <fullName evidence="1">Uncharacterized protein</fullName>
    </submittedName>
</protein>
<organism evidence="1 2">
    <name type="scientific">Tanacetum coccineum</name>
    <dbReference type="NCBI Taxonomy" id="301880"/>
    <lineage>
        <taxon>Eukaryota</taxon>
        <taxon>Viridiplantae</taxon>
        <taxon>Streptophyta</taxon>
        <taxon>Embryophyta</taxon>
        <taxon>Tracheophyta</taxon>
        <taxon>Spermatophyta</taxon>
        <taxon>Magnoliopsida</taxon>
        <taxon>eudicotyledons</taxon>
        <taxon>Gunneridae</taxon>
        <taxon>Pentapetalae</taxon>
        <taxon>asterids</taxon>
        <taxon>campanulids</taxon>
        <taxon>Asterales</taxon>
        <taxon>Asteraceae</taxon>
        <taxon>Asteroideae</taxon>
        <taxon>Anthemideae</taxon>
        <taxon>Anthemidinae</taxon>
        <taxon>Tanacetum</taxon>
    </lineage>
</organism>
<reference evidence="1" key="1">
    <citation type="journal article" date="2022" name="Int. J. Mol. Sci.">
        <title>Draft Genome of Tanacetum Coccineum: Genomic Comparison of Closely Related Tanacetum-Family Plants.</title>
        <authorList>
            <person name="Yamashiro T."/>
            <person name="Shiraishi A."/>
            <person name="Nakayama K."/>
            <person name="Satake H."/>
        </authorList>
    </citation>
    <scope>NUCLEOTIDE SEQUENCE</scope>
</reference>
<accession>A0ABQ5F7M2</accession>
<dbReference type="Proteomes" id="UP001151760">
    <property type="component" value="Unassembled WGS sequence"/>
</dbReference>